<feature type="chain" id="PRO_5041653905" description="UPAR/Ly6 domain-containing protein" evidence="3">
    <location>
        <begin position="21"/>
        <end position="125"/>
    </location>
</feature>
<evidence type="ECO:0000256" key="1">
    <source>
        <dbReference type="ARBA" id="ARBA00022729"/>
    </source>
</evidence>
<proteinExistence type="predicted"/>
<comment type="caution">
    <text evidence="5">The sequence shown here is derived from an EMBL/GenBank/DDBJ whole genome shotgun (WGS) entry which is preliminary data.</text>
</comment>
<evidence type="ECO:0000313" key="5">
    <source>
        <dbReference type="EMBL" id="KAK2830559.1"/>
    </source>
</evidence>
<gene>
    <name evidence="5" type="ORF">Q5P01_018490</name>
</gene>
<evidence type="ECO:0000256" key="3">
    <source>
        <dbReference type="SAM" id="SignalP"/>
    </source>
</evidence>
<dbReference type="SUPFAM" id="SSF57302">
    <property type="entry name" value="Snake toxin-like"/>
    <property type="match status" value="1"/>
</dbReference>
<keyword evidence="1 3" id="KW-0732">Signal</keyword>
<dbReference type="InterPro" id="IPR045860">
    <property type="entry name" value="Snake_toxin-like_sf"/>
</dbReference>
<name>A0AA88SFZ8_CHASR</name>
<dbReference type="CDD" id="cd00117">
    <property type="entry name" value="TFP"/>
    <property type="match status" value="1"/>
</dbReference>
<evidence type="ECO:0000313" key="6">
    <source>
        <dbReference type="Proteomes" id="UP001187415"/>
    </source>
</evidence>
<accession>A0AA88SFZ8</accession>
<keyword evidence="2" id="KW-1015">Disulfide bond</keyword>
<dbReference type="EMBL" id="JAUPFM010000014">
    <property type="protein sequence ID" value="KAK2830559.1"/>
    <property type="molecule type" value="Genomic_DNA"/>
</dbReference>
<feature type="signal peptide" evidence="3">
    <location>
        <begin position="1"/>
        <end position="20"/>
    </location>
</feature>
<dbReference type="Pfam" id="PF00021">
    <property type="entry name" value="UPAR_LY6"/>
    <property type="match status" value="1"/>
</dbReference>
<protein>
    <recommendedName>
        <fullName evidence="4">UPAR/Ly6 domain-containing protein</fullName>
    </recommendedName>
</protein>
<reference evidence="5" key="1">
    <citation type="submission" date="2023-07" db="EMBL/GenBank/DDBJ databases">
        <title>Chromosome-level Genome Assembly of Striped Snakehead (Channa striata).</title>
        <authorList>
            <person name="Liu H."/>
        </authorList>
    </citation>
    <scope>NUCLEOTIDE SEQUENCE</scope>
    <source>
        <strain evidence="5">Gz</strain>
        <tissue evidence="5">Muscle</tissue>
    </source>
</reference>
<evidence type="ECO:0000256" key="2">
    <source>
        <dbReference type="ARBA" id="ARBA00023157"/>
    </source>
</evidence>
<evidence type="ECO:0000259" key="4">
    <source>
        <dbReference type="Pfam" id="PF00021"/>
    </source>
</evidence>
<dbReference type="Gene3D" id="2.10.60.10">
    <property type="entry name" value="CD59"/>
    <property type="match status" value="1"/>
</dbReference>
<keyword evidence="6" id="KW-1185">Reference proteome</keyword>
<dbReference type="PANTHER" id="PTHR10036">
    <property type="entry name" value="CD59 GLYCOPROTEIN"/>
    <property type="match status" value="1"/>
</dbReference>
<dbReference type="PANTHER" id="PTHR10036:SF3">
    <property type="entry name" value="PROTEIN SLEEPLESS-RELATED"/>
    <property type="match status" value="1"/>
</dbReference>
<sequence length="125" mass="13658">MTKLLWGCAALLTLFVTVESLSCYKCDVEIFSSCLKKAQVNCTGTQNTCYTAVANFSADFLTIYDRGCIAESECKNQTGSVLNVNYTITRRCCNTNLCNAASPLQLPLTAALCAALVAFWSQWIL</sequence>
<feature type="domain" description="UPAR/Ly6" evidence="4">
    <location>
        <begin position="20"/>
        <end position="100"/>
    </location>
</feature>
<dbReference type="Proteomes" id="UP001187415">
    <property type="component" value="Unassembled WGS sequence"/>
</dbReference>
<dbReference type="InterPro" id="IPR016054">
    <property type="entry name" value="LY6_UPA_recep-like"/>
</dbReference>
<dbReference type="AlphaFoldDB" id="A0AA88SFZ8"/>
<organism evidence="5 6">
    <name type="scientific">Channa striata</name>
    <name type="common">Snakehead murrel</name>
    <name type="synonym">Ophicephalus striatus</name>
    <dbReference type="NCBI Taxonomy" id="64152"/>
    <lineage>
        <taxon>Eukaryota</taxon>
        <taxon>Metazoa</taxon>
        <taxon>Chordata</taxon>
        <taxon>Craniata</taxon>
        <taxon>Vertebrata</taxon>
        <taxon>Euteleostomi</taxon>
        <taxon>Actinopterygii</taxon>
        <taxon>Neopterygii</taxon>
        <taxon>Teleostei</taxon>
        <taxon>Neoteleostei</taxon>
        <taxon>Acanthomorphata</taxon>
        <taxon>Anabantaria</taxon>
        <taxon>Anabantiformes</taxon>
        <taxon>Channoidei</taxon>
        <taxon>Channidae</taxon>
        <taxon>Channa</taxon>
    </lineage>
</organism>